<dbReference type="EMBL" id="MECQ01000001">
    <property type="protein sequence ID" value="ODV55389.1"/>
    <property type="molecule type" value="Genomic_DNA"/>
</dbReference>
<dbReference type="PANTHER" id="PTHR34071">
    <property type="entry name" value="5-NITROIMIDAZOLE ANTIBIOTICS RESISTANCE PROTEIN, NIMA-FAMILY-RELATED PROTEIN-RELATED"/>
    <property type="match status" value="1"/>
</dbReference>
<dbReference type="Proteomes" id="UP000094784">
    <property type="component" value="Unassembled WGS sequence"/>
</dbReference>
<dbReference type="SUPFAM" id="SSF50475">
    <property type="entry name" value="FMN-binding split barrel"/>
    <property type="match status" value="1"/>
</dbReference>
<dbReference type="InterPro" id="IPR012349">
    <property type="entry name" value="Split_barrel_FMN-bd"/>
</dbReference>
<dbReference type="AlphaFoldDB" id="A0A1E4R4L3"/>
<reference evidence="1 2" key="1">
    <citation type="submission" date="2016-09" db="EMBL/GenBank/DDBJ databases">
        <title>Draft genome sequence of the soil isolate, Lysinibacillus fusiformis M5, a potential hypoxanthine producer.</title>
        <authorList>
            <person name="Gallegos-Monterrosa R."/>
            <person name="Maroti G."/>
            <person name="Balint B."/>
            <person name="Kovacs A.T."/>
        </authorList>
    </citation>
    <scope>NUCLEOTIDE SEQUENCE [LARGE SCALE GENOMIC DNA]</scope>
    <source>
        <strain evidence="1 2">M5</strain>
    </source>
</reference>
<dbReference type="Pfam" id="PF12900">
    <property type="entry name" value="Pyridox_ox_2"/>
    <property type="match status" value="1"/>
</dbReference>
<dbReference type="Gene3D" id="2.30.110.10">
    <property type="entry name" value="Electron Transport, Fmn-binding Protein, Chain A"/>
    <property type="match status" value="1"/>
</dbReference>
<accession>A0A1E4R4L3</accession>
<dbReference type="InterPro" id="IPR024747">
    <property type="entry name" value="Pyridox_Oxase-rel"/>
</dbReference>
<organism evidence="1 2">
    <name type="scientific">Lysinibacillus fusiformis</name>
    <dbReference type="NCBI Taxonomy" id="28031"/>
    <lineage>
        <taxon>Bacteria</taxon>
        <taxon>Bacillati</taxon>
        <taxon>Bacillota</taxon>
        <taxon>Bacilli</taxon>
        <taxon>Bacillales</taxon>
        <taxon>Bacillaceae</taxon>
        <taxon>Lysinibacillus</taxon>
    </lineage>
</organism>
<gene>
    <name evidence="1" type="ORF">BG258_05485</name>
</gene>
<dbReference type="RefSeq" id="WP_069480476.1">
    <property type="nucleotide sequence ID" value="NZ_CP130331.1"/>
</dbReference>
<evidence type="ECO:0000313" key="1">
    <source>
        <dbReference type="EMBL" id="ODV55389.1"/>
    </source>
</evidence>
<comment type="caution">
    <text evidence="1">The sequence shown here is derived from an EMBL/GenBank/DDBJ whole genome shotgun (WGS) entry which is preliminary data.</text>
</comment>
<proteinExistence type="predicted"/>
<evidence type="ECO:0000313" key="2">
    <source>
        <dbReference type="Proteomes" id="UP000094784"/>
    </source>
</evidence>
<protein>
    <recommendedName>
        <fullName evidence="3">Pyridoxamine 5'-phosphate oxidase family protein</fullName>
    </recommendedName>
</protein>
<sequence length="167" mass="19550">MKRGMIQNKRVEISNDEAQQFLKMGKVAHVATVDEEGYPYVIPFVYVYEGNDKLYLHIGNIRESHFWSNIKQNPKISIEVSEMGDLHPGKKYACQSALVYQSVVLFGQVVRIEEESKKEWFFDVLLEKYGNPEWTFEKEGYPIMPKIELFEVQIEKLTGKINHGMYH</sequence>
<dbReference type="PANTHER" id="PTHR34071:SF2">
    <property type="entry name" value="FLAVIN-NUCLEOTIDE-BINDING PROTEIN"/>
    <property type="match status" value="1"/>
</dbReference>
<name>A0A1E4R4L3_9BACI</name>
<evidence type="ECO:0008006" key="3">
    <source>
        <dbReference type="Google" id="ProtNLM"/>
    </source>
</evidence>